<evidence type="ECO:0000313" key="2">
    <source>
        <dbReference type="EMBL" id="KAL1272262.1"/>
    </source>
</evidence>
<comment type="caution">
    <text evidence="2">The sequence shown here is derived from an EMBL/GenBank/DDBJ whole genome shotgun (WGS) entry which is preliminary data.</text>
</comment>
<evidence type="ECO:0000256" key="1">
    <source>
        <dbReference type="SAM" id="MobiDB-lite"/>
    </source>
</evidence>
<keyword evidence="3" id="KW-1185">Reference proteome</keyword>
<feature type="region of interest" description="Disordered" evidence="1">
    <location>
        <begin position="95"/>
        <end position="142"/>
    </location>
</feature>
<gene>
    <name evidence="2" type="ORF">QQF64_028124</name>
</gene>
<feature type="compositionally biased region" description="Basic and acidic residues" evidence="1">
    <location>
        <begin position="112"/>
        <end position="142"/>
    </location>
</feature>
<organism evidence="2 3">
    <name type="scientific">Cirrhinus molitorella</name>
    <name type="common">mud carp</name>
    <dbReference type="NCBI Taxonomy" id="172907"/>
    <lineage>
        <taxon>Eukaryota</taxon>
        <taxon>Metazoa</taxon>
        <taxon>Chordata</taxon>
        <taxon>Craniata</taxon>
        <taxon>Vertebrata</taxon>
        <taxon>Euteleostomi</taxon>
        <taxon>Actinopterygii</taxon>
        <taxon>Neopterygii</taxon>
        <taxon>Teleostei</taxon>
        <taxon>Ostariophysi</taxon>
        <taxon>Cypriniformes</taxon>
        <taxon>Cyprinidae</taxon>
        <taxon>Labeoninae</taxon>
        <taxon>Labeonini</taxon>
        <taxon>Cirrhinus</taxon>
    </lineage>
</organism>
<feature type="compositionally biased region" description="Polar residues" evidence="1">
    <location>
        <begin position="51"/>
        <end position="63"/>
    </location>
</feature>
<dbReference type="Proteomes" id="UP001558613">
    <property type="component" value="Unassembled WGS sequence"/>
</dbReference>
<dbReference type="EMBL" id="JAYMGO010000006">
    <property type="protein sequence ID" value="KAL1272262.1"/>
    <property type="molecule type" value="Genomic_DNA"/>
</dbReference>
<protein>
    <submittedName>
        <fullName evidence="2">Uncharacterized protein</fullName>
    </submittedName>
</protein>
<evidence type="ECO:0000313" key="3">
    <source>
        <dbReference type="Proteomes" id="UP001558613"/>
    </source>
</evidence>
<sequence length="173" mass="19968">MRELQIRENERKSRYGVGDRGVRLYGALPVRPNPEEKRLPSSGFDGDNMYMSENNQEFLSPSQGRERLRLAPNEPSVCSGSRRIATVTAANKRVWSPPRVDLQPTPAIDSSPTRDERERETDRRKLNGAENERDRQIQPENRLQRENINAASVSVALRRFPSLPHHKFQCKEY</sequence>
<reference evidence="2 3" key="1">
    <citation type="submission" date="2023-09" db="EMBL/GenBank/DDBJ databases">
        <authorList>
            <person name="Wang M."/>
        </authorList>
    </citation>
    <scope>NUCLEOTIDE SEQUENCE [LARGE SCALE GENOMIC DNA]</scope>
    <source>
        <strain evidence="2">GT-2023</strain>
        <tissue evidence="2">Liver</tissue>
    </source>
</reference>
<name>A0ABR3N633_9TELE</name>
<accession>A0ABR3N633</accession>
<proteinExistence type="predicted"/>
<feature type="region of interest" description="Disordered" evidence="1">
    <location>
        <begin position="29"/>
        <end position="83"/>
    </location>
</feature>